<evidence type="ECO:0000313" key="3">
    <source>
        <dbReference type="EMBL" id="KAK2560206.1"/>
    </source>
</evidence>
<keyword evidence="4" id="KW-1185">Reference proteome</keyword>
<feature type="region of interest" description="Disordered" evidence="2">
    <location>
        <begin position="668"/>
        <end position="748"/>
    </location>
</feature>
<feature type="region of interest" description="Disordered" evidence="2">
    <location>
        <begin position="1"/>
        <end position="41"/>
    </location>
</feature>
<dbReference type="Proteomes" id="UP001249851">
    <property type="component" value="Unassembled WGS sequence"/>
</dbReference>
<dbReference type="EMBL" id="JARQWQ010000037">
    <property type="protein sequence ID" value="KAK2560206.1"/>
    <property type="molecule type" value="Genomic_DNA"/>
</dbReference>
<feature type="compositionally biased region" description="Polar residues" evidence="2">
    <location>
        <begin position="725"/>
        <end position="744"/>
    </location>
</feature>
<proteinExistence type="predicted"/>
<feature type="coiled-coil region" evidence="1">
    <location>
        <begin position="198"/>
        <end position="225"/>
    </location>
</feature>
<organism evidence="3 4">
    <name type="scientific">Acropora cervicornis</name>
    <name type="common">Staghorn coral</name>
    <dbReference type="NCBI Taxonomy" id="6130"/>
    <lineage>
        <taxon>Eukaryota</taxon>
        <taxon>Metazoa</taxon>
        <taxon>Cnidaria</taxon>
        <taxon>Anthozoa</taxon>
        <taxon>Hexacorallia</taxon>
        <taxon>Scleractinia</taxon>
        <taxon>Astrocoeniina</taxon>
        <taxon>Acroporidae</taxon>
        <taxon>Acropora</taxon>
    </lineage>
</organism>
<feature type="region of interest" description="Disordered" evidence="2">
    <location>
        <begin position="768"/>
        <end position="814"/>
    </location>
</feature>
<comment type="caution">
    <text evidence="3">The sequence shown here is derived from an EMBL/GenBank/DDBJ whole genome shotgun (WGS) entry which is preliminary data.</text>
</comment>
<gene>
    <name evidence="3" type="ORF">P5673_017186</name>
</gene>
<feature type="compositionally biased region" description="Polar residues" evidence="2">
    <location>
        <begin position="28"/>
        <end position="41"/>
    </location>
</feature>
<dbReference type="PANTHER" id="PTHR28660:SF1">
    <property type="entry name" value="COILED-COIL DOMAIN-CONTAINING PROTEIN 73"/>
    <property type="match status" value="1"/>
</dbReference>
<protein>
    <submittedName>
        <fullName evidence="3">Uncharacterized protein</fullName>
    </submittedName>
</protein>
<name>A0AAD9V3T9_ACRCE</name>
<reference evidence="3" key="2">
    <citation type="journal article" date="2023" name="Science">
        <title>Genomic signatures of disease resistance in endangered staghorn corals.</title>
        <authorList>
            <person name="Vollmer S.V."/>
            <person name="Selwyn J.D."/>
            <person name="Despard B.A."/>
            <person name="Roesel C.L."/>
        </authorList>
    </citation>
    <scope>NUCLEOTIDE SEQUENCE</scope>
    <source>
        <strain evidence="3">K2</strain>
    </source>
</reference>
<keyword evidence="1" id="KW-0175">Coiled coil</keyword>
<accession>A0AAD9V3T9</accession>
<feature type="coiled-coil region" evidence="1">
    <location>
        <begin position="331"/>
        <end position="592"/>
    </location>
</feature>
<feature type="compositionally biased region" description="Basic and acidic residues" evidence="2">
    <location>
        <begin position="695"/>
        <end position="708"/>
    </location>
</feature>
<evidence type="ECO:0000313" key="4">
    <source>
        <dbReference type="Proteomes" id="UP001249851"/>
    </source>
</evidence>
<dbReference type="AlphaFoldDB" id="A0AAD9V3T9"/>
<feature type="compositionally biased region" description="Polar residues" evidence="2">
    <location>
        <begin position="1"/>
        <end position="16"/>
    </location>
</feature>
<dbReference type="InterPro" id="IPR031650">
    <property type="entry name" value="CCDC73"/>
</dbReference>
<reference evidence="3" key="1">
    <citation type="journal article" date="2023" name="G3 (Bethesda)">
        <title>Whole genome assembly and annotation of the endangered Caribbean coral Acropora cervicornis.</title>
        <authorList>
            <person name="Selwyn J.D."/>
            <person name="Vollmer S.V."/>
        </authorList>
    </citation>
    <scope>NUCLEOTIDE SEQUENCE</scope>
    <source>
        <strain evidence="3">K2</strain>
    </source>
</reference>
<feature type="compositionally biased region" description="Basic and acidic residues" evidence="2">
    <location>
        <begin position="795"/>
        <end position="805"/>
    </location>
</feature>
<feature type="region of interest" description="Disordered" evidence="2">
    <location>
        <begin position="828"/>
        <end position="873"/>
    </location>
</feature>
<feature type="coiled-coil region" evidence="1">
    <location>
        <begin position="84"/>
        <end position="168"/>
    </location>
</feature>
<dbReference type="PANTHER" id="PTHR28660">
    <property type="entry name" value="COILED-COIL DOMAIN-CONTAINING PROTEIN 73"/>
    <property type="match status" value="1"/>
</dbReference>
<feature type="compositionally biased region" description="Basic and acidic residues" evidence="2">
    <location>
        <begin position="674"/>
        <end position="684"/>
    </location>
</feature>
<evidence type="ECO:0000256" key="2">
    <source>
        <dbReference type="SAM" id="MobiDB-lite"/>
    </source>
</evidence>
<evidence type="ECO:0000256" key="1">
    <source>
        <dbReference type="SAM" id="Coils"/>
    </source>
</evidence>
<feature type="compositionally biased region" description="Basic and acidic residues" evidence="2">
    <location>
        <begin position="834"/>
        <end position="853"/>
    </location>
</feature>
<feature type="compositionally biased region" description="Polar residues" evidence="2">
    <location>
        <begin position="768"/>
        <end position="793"/>
    </location>
</feature>
<sequence>MKNDSSSSLDGSNETDGLSLGRNENETLEAQGSSGTKSMTMDESTLIKFRNNLFENKLMSVQQLKLIGTPYALKPHNDFTKNLEEENEERIRSLMTEKQELERIKDEVVSKNAYLLEQHVQNELDIKKRHEDRLSQYEDEKSKQAVALECTEKELKVLKDEIRALHLVKYSLEKKIKEQVFVFVFERISALQSQERLIQLQNSARDSHESQMTALEQRSRAALDECTRLADVVERTESNCRYSSITAMKDMINFHRVSVVSRLHRKLIYTNEHQKCLLESHEKDVESKTLELVALKAAISQRRDSLASKSHETVNRESALERELRMKTDMCEHSQRQLDETRQENKKLMESLEAAHKLLDRHVQSINKHNEIEAVVHLELDEIKTENKALKETLNKNQDDKQMMENSLRCHKEESAKLKQVLESRLEDLQKQHDSLSEAHNSLEQLNSNWSQKNMEQRTKIEAMIKEEDELGKRLNQTEETLEKTRETNNQLKKSLQAETSSLTEKLLQVERDHKDQLERANSLEKERCMLTEKIKALKAKIEFTEEENTTIKSKEQRTTACQTEHEDVELISSLTEKLSKAEQMLRSETDRSHTLEVQCSVLNGKMEKLELESVKDTETVTVGVQTDSKLKGYLQKTRNGALASCEDSGKYNKQQDEEMNNCVSQIEQTSPGTDEKQVFDHSKQQKNQNRQVRRNNERMDQGTERNESLPFSKIEMLSTDAVIDTSSDSQTGNKGLPTNSMENGKTKSKVIANESLEGISRVIPDTNVLSSGAGQEPTVTETEAEIFQSSPVFTRKDRANETDPNRSITSLAIPNKGSPVIKKVRFNLESSEDPTHSEEPDTQKQEIPKEDPQILFSDEEDAGKELTSIDEDVSRRISRIQNLLKNDRLRTNRKRKNPVV</sequence>